<keyword evidence="2" id="KW-1185">Reference proteome</keyword>
<reference evidence="1 2" key="1">
    <citation type="journal article" date="2014" name="BMC Genomics">
        <title>Genome sequencing of four Aureobasidium pullulans varieties: biotechnological potential, stress tolerance, and description of new species.</title>
        <authorList>
            <person name="Gostin Ar C."/>
            <person name="Ohm R.A."/>
            <person name="Kogej T."/>
            <person name="Sonjak S."/>
            <person name="Turk M."/>
            <person name="Zajc J."/>
            <person name="Zalar P."/>
            <person name="Grube M."/>
            <person name="Sun H."/>
            <person name="Han J."/>
            <person name="Sharma A."/>
            <person name="Chiniquy J."/>
            <person name="Ngan C.Y."/>
            <person name="Lipzen A."/>
            <person name="Barry K."/>
            <person name="Grigoriev I.V."/>
            <person name="Gunde-Cimerman N."/>
        </authorList>
    </citation>
    <scope>NUCLEOTIDE SEQUENCE [LARGE SCALE GENOMIC DNA]</scope>
    <source>
        <strain evidence="1 2">CBS 147.97</strain>
    </source>
</reference>
<dbReference type="GeneID" id="25414980"/>
<name>A0A074XI15_9PEZI</name>
<dbReference type="Proteomes" id="UP000027730">
    <property type="component" value="Unassembled WGS sequence"/>
</dbReference>
<gene>
    <name evidence="1" type="ORF">M436DRAFT_71682</name>
</gene>
<dbReference type="STRING" id="1043004.A0A074XI15"/>
<protein>
    <submittedName>
        <fullName evidence="1">Uncharacterized protein</fullName>
    </submittedName>
</protein>
<dbReference type="AlphaFoldDB" id="A0A074XI15"/>
<dbReference type="HOGENOM" id="CLU_109870_0_0_1"/>
<evidence type="ECO:0000313" key="2">
    <source>
        <dbReference type="Proteomes" id="UP000027730"/>
    </source>
</evidence>
<dbReference type="OrthoDB" id="3350591at2759"/>
<sequence>MLLHLSKLPDVLSDSVPCKENDIHTIEDIDLGNCPLTWPQQAQQYKQANTFAAIYTSALSPSITHERKSMQHTTLHCLSQAPEVEISTHRQIRRAGIHIPAASAWLLHAAPRILKFCNSKELYHGNLEWRSWLGGSDGGKCLWSGDEGFSVERWVFWKHRFGVVVGLGRRGFASRVVDDVVGCARRAGKVMREVEQEDGFAVDGVLGLFGRDDVSSLVL</sequence>
<dbReference type="InterPro" id="IPR053204">
    <property type="entry name" value="Oxopyrrolidines_Biosynth-assoc"/>
</dbReference>
<dbReference type="RefSeq" id="XP_013428684.1">
    <property type="nucleotide sequence ID" value="XM_013573230.1"/>
</dbReference>
<dbReference type="PANTHER" id="PTHR38797">
    <property type="entry name" value="NUCLEAR PORE COMPLEX PROTEIN NUP85-RELATED"/>
    <property type="match status" value="1"/>
</dbReference>
<dbReference type="InterPro" id="IPR022085">
    <property type="entry name" value="OpdG"/>
</dbReference>
<dbReference type="PANTHER" id="PTHR38797:SF4">
    <property type="entry name" value="NUCLEAR PORE COMPLEX PROTEIN NUP85"/>
    <property type="match status" value="1"/>
</dbReference>
<dbReference type="Pfam" id="PF12311">
    <property type="entry name" value="DUF3632"/>
    <property type="match status" value="1"/>
</dbReference>
<dbReference type="EMBL" id="KL584707">
    <property type="protein sequence ID" value="KEQ74221.1"/>
    <property type="molecule type" value="Genomic_DNA"/>
</dbReference>
<accession>A0A074XI15</accession>
<organism evidence="1 2">
    <name type="scientific">Aureobasidium namibiae CBS 147.97</name>
    <dbReference type="NCBI Taxonomy" id="1043004"/>
    <lineage>
        <taxon>Eukaryota</taxon>
        <taxon>Fungi</taxon>
        <taxon>Dikarya</taxon>
        <taxon>Ascomycota</taxon>
        <taxon>Pezizomycotina</taxon>
        <taxon>Dothideomycetes</taxon>
        <taxon>Dothideomycetidae</taxon>
        <taxon>Dothideales</taxon>
        <taxon>Saccotheciaceae</taxon>
        <taxon>Aureobasidium</taxon>
    </lineage>
</organism>
<proteinExistence type="predicted"/>
<evidence type="ECO:0000313" key="1">
    <source>
        <dbReference type="EMBL" id="KEQ74221.1"/>
    </source>
</evidence>